<accession>A0A855ND29</accession>
<dbReference type="InterPro" id="IPR029494">
    <property type="entry name" value="DarT"/>
</dbReference>
<evidence type="ECO:0000313" key="9">
    <source>
        <dbReference type="Proteomes" id="UP000239685"/>
    </source>
</evidence>
<dbReference type="PROSITE" id="PS52018">
    <property type="entry name" value="DART"/>
    <property type="match status" value="1"/>
</dbReference>
<keyword evidence="1 6" id="KW-1277">Toxin-antitoxin system</keyword>
<evidence type="ECO:0000256" key="4">
    <source>
        <dbReference type="ARBA" id="ARBA00022695"/>
    </source>
</evidence>
<keyword evidence="4" id="KW-0548">Nucleotidyltransferase</keyword>
<proteinExistence type="inferred from homology"/>
<evidence type="ECO:0000256" key="5">
    <source>
        <dbReference type="ARBA" id="ARBA00023125"/>
    </source>
</evidence>
<comment type="similarity">
    <text evidence="6">Belongs to the DarT ADP-ribosyltransferase family.</text>
</comment>
<dbReference type="GO" id="GO:0016757">
    <property type="term" value="F:glycosyltransferase activity"/>
    <property type="evidence" value="ECO:0007669"/>
    <property type="project" value="UniProtKB-KW"/>
</dbReference>
<dbReference type="GO" id="GO:0016779">
    <property type="term" value="F:nucleotidyltransferase activity"/>
    <property type="evidence" value="ECO:0007669"/>
    <property type="project" value="UniProtKB-KW"/>
</dbReference>
<dbReference type="Pfam" id="PF14487">
    <property type="entry name" value="DarT"/>
    <property type="match status" value="1"/>
</dbReference>
<feature type="domain" description="DarT" evidence="7">
    <location>
        <begin position="20"/>
        <end position="186"/>
    </location>
</feature>
<protein>
    <recommendedName>
        <fullName evidence="7">DarT domain-containing protein</fullName>
    </recommendedName>
</protein>
<keyword evidence="3" id="KW-0808">Transferase</keyword>
<gene>
    <name evidence="8" type="ORF">CDQ78_00780</name>
</gene>
<keyword evidence="5 6" id="KW-0238">DNA-binding</keyword>
<evidence type="ECO:0000259" key="7">
    <source>
        <dbReference type="PROSITE" id="PS52018"/>
    </source>
</evidence>
<evidence type="ECO:0000256" key="2">
    <source>
        <dbReference type="ARBA" id="ARBA00022676"/>
    </source>
</evidence>
<dbReference type="EMBL" id="NIQP01000001">
    <property type="protein sequence ID" value="PPB72940.1"/>
    <property type="molecule type" value="Genomic_DNA"/>
</dbReference>
<evidence type="ECO:0000256" key="6">
    <source>
        <dbReference type="PROSITE-ProRule" id="PRU01362"/>
    </source>
</evidence>
<evidence type="ECO:0000256" key="3">
    <source>
        <dbReference type="ARBA" id="ARBA00022679"/>
    </source>
</evidence>
<keyword evidence="2" id="KW-0328">Glycosyltransferase</keyword>
<organism evidence="8 9">
    <name type="scientific">Campylobacter hyointestinalis subsp. hyointestinalis</name>
    <dbReference type="NCBI Taxonomy" id="91352"/>
    <lineage>
        <taxon>Bacteria</taxon>
        <taxon>Pseudomonadati</taxon>
        <taxon>Campylobacterota</taxon>
        <taxon>Epsilonproteobacteria</taxon>
        <taxon>Campylobacterales</taxon>
        <taxon>Campylobacteraceae</taxon>
        <taxon>Campylobacter</taxon>
    </lineage>
</organism>
<dbReference type="GO" id="GO:0003677">
    <property type="term" value="F:DNA binding"/>
    <property type="evidence" value="ECO:0007669"/>
    <property type="project" value="UniProtKB-UniRule"/>
</dbReference>
<evidence type="ECO:0000313" key="8">
    <source>
        <dbReference type="EMBL" id="PPB72940.1"/>
    </source>
</evidence>
<dbReference type="AlphaFoldDB" id="A0A855ND29"/>
<sequence length="186" mass="21578">MGGGKSRKIFISLLKKNNIKEIYHISPLKNLASINNCGALLCKSMLQSKNIDVEFATNDLSWNLDNNKGLDDFIHFSFNLPKNNPNLNAFLYRNPNTTFAMFAMNVNVLTNFDNVYFTNINSTSNNAKIFNDFDNFNNLDFDIFRKNYSYPFPQDLKPYLQAEILIPNKINIKNLKLKKLLRYNKD</sequence>
<comment type="caution">
    <text evidence="8">The sequence shown here is derived from an EMBL/GenBank/DDBJ whole genome shotgun (WGS) entry which is preliminary data.</text>
</comment>
<name>A0A855ND29_CAMHY</name>
<evidence type="ECO:0000256" key="1">
    <source>
        <dbReference type="ARBA" id="ARBA00022649"/>
    </source>
</evidence>
<dbReference type="Proteomes" id="UP000239685">
    <property type="component" value="Unassembled WGS sequence"/>
</dbReference>
<reference evidence="8 9" key="1">
    <citation type="submission" date="2017-06" db="EMBL/GenBank/DDBJ databases">
        <title>Updating the genomic taxonomy and epidemiology of Campylobacter hyointestinalis; discovery in New Zealand farmed ruminants.</title>
        <authorList>
            <person name="Wilkinson D.A."/>
            <person name="Fayaz A."/>
            <person name="Biggs P.J."/>
            <person name="Midwinter A.C."/>
        </authorList>
    </citation>
    <scope>NUCLEOTIDE SEQUENCE [LARGE SCALE GENOMIC DNA]</scope>
    <source>
        <strain evidence="8 9">S1614a</strain>
    </source>
</reference>
<comment type="caution">
    <text evidence="6">Lacks conserved residue(s) required for the propagation of feature annotation.</text>
</comment>